<dbReference type="AlphaFoldDB" id="A0AAQ3M087"/>
<dbReference type="EMBL" id="CP138581">
    <property type="protein sequence ID" value="WPG99078.1"/>
    <property type="molecule type" value="Genomic_DNA"/>
</dbReference>
<sequence length="288" mass="32517">MIRTQALSSYNITKISTPSYYPPGWDKERWQSATDEEFTTLTEEDFEKFHTGIREDLSEDELEDFFDEMDRRQAAVRAAASSTLVGRERVPNFITVLNQHRADDGEFLEWGFVVFRTTGYGRDRTVRDVKEKIEASIDNQFLASGASADVRRAKEKFRLIWIEEESLESANTQEISRKFRELVLPIGVAQSICLCVDVWSLKSIQQAPLGIAHMLAVSNTCGLEATGDEAEDERWTGSFKLAISSLITELYPVVGDNALLPFEVGVGVTDDQVWTDTSREGRQKATIV</sequence>
<evidence type="ECO:0000313" key="2">
    <source>
        <dbReference type="Proteomes" id="UP001303373"/>
    </source>
</evidence>
<proteinExistence type="predicted"/>
<keyword evidence="2" id="KW-1185">Reference proteome</keyword>
<dbReference type="Proteomes" id="UP001303373">
    <property type="component" value="Chromosome 2"/>
</dbReference>
<organism evidence="1 2">
    <name type="scientific">Acrodontium crateriforme</name>
    <dbReference type="NCBI Taxonomy" id="150365"/>
    <lineage>
        <taxon>Eukaryota</taxon>
        <taxon>Fungi</taxon>
        <taxon>Dikarya</taxon>
        <taxon>Ascomycota</taxon>
        <taxon>Pezizomycotina</taxon>
        <taxon>Dothideomycetes</taxon>
        <taxon>Dothideomycetidae</taxon>
        <taxon>Mycosphaerellales</taxon>
        <taxon>Teratosphaeriaceae</taxon>
        <taxon>Acrodontium</taxon>
    </lineage>
</organism>
<gene>
    <name evidence="1" type="ORF">R9X50_00188300</name>
</gene>
<evidence type="ECO:0000313" key="1">
    <source>
        <dbReference type="EMBL" id="WPG99078.1"/>
    </source>
</evidence>
<reference evidence="1 2" key="1">
    <citation type="submission" date="2023-11" db="EMBL/GenBank/DDBJ databases">
        <title>An acidophilic fungus is an integral part of prey digestion in a carnivorous sundew plant.</title>
        <authorList>
            <person name="Tsai I.J."/>
        </authorList>
    </citation>
    <scope>NUCLEOTIDE SEQUENCE [LARGE SCALE GENOMIC DNA]</scope>
    <source>
        <strain evidence="1">169a</strain>
    </source>
</reference>
<protein>
    <submittedName>
        <fullName evidence="1">Uncharacterized protein</fullName>
    </submittedName>
</protein>
<name>A0AAQ3M087_9PEZI</name>
<accession>A0AAQ3M087</accession>